<keyword evidence="4" id="KW-1185">Reference proteome</keyword>
<keyword evidence="2" id="KW-0472">Membrane</keyword>
<evidence type="ECO:0000256" key="2">
    <source>
        <dbReference type="SAM" id="Phobius"/>
    </source>
</evidence>
<evidence type="ECO:0000256" key="1">
    <source>
        <dbReference type="SAM" id="MobiDB-lite"/>
    </source>
</evidence>
<gene>
    <name evidence="3" type="ORF">Purlil1_8699</name>
</gene>
<reference evidence="3 4" key="1">
    <citation type="journal article" date="2024" name="Microbiol. Resour. Announc.">
        <title>Genome annotations for the ascomycete fungi Trichoderma harzianum, Trichoderma aggressivum, and Purpureocillium lilacinum.</title>
        <authorList>
            <person name="Beijen E.P.W."/>
            <person name="Ohm R.A."/>
        </authorList>
    </citation>
    <scope>NUCLEOTIDE SEQUENCE [LARGE SCALE GENOMIC DNA]</scope>
    <source>
        <strain evidence="3 4">CBS 150709</strain>
    </source>
</reference>
<proteinExistence type="predicted"/>
<protein>
    <submittedName>
        <fullName evidence="3">Uncharacterized protein</fullName>
    </submittedName>
</protein>
<comment type="caution">
    <text evidence="3">The sequence shown here is derived from an EMBL/GenBank/DDBJ whole genome shotgun (WGS) entry which is preliminary data.</text>
</comment>
<keyword evidence="2" id="KW-1133">Transmembrane helix</keyword>
<sequence length="210" mass="21986">MGVPPSLGDLGGGGGPVENPLWTKTVLVLKRDTRIAHRPPYERHIETHRIFTNEPAAEAPWGWPSTHPAARGATVAETLFAAAANERVAGGQQRSSGPTALGAPAPSQRHLTVYRATYLCQHPSPAPAQRAGSRGGSSSCELRRATASLSPGYEGSARASSMGAAAASCVLVLALPLLLRPLCVRLWYALCSSVIVILSWSYGAGAIRDS</sequence>
<evidence type="ECO:0000313" key="3">
    <source>
        <dbReference type="EMBL" id="KAK4086965.1"/>
    </source>
</evidence>
<organism evidence="3 4">
    <name type="scientific">Purpureocillium lilacinum</name>
    <name type="common">Paecilomyces lilacinus</name>
    <dbReference type="NCBI Taxonomy" id="33203"/>
    <lineage>
        <taxon>Eukaryota</taxon>
        <taxon>Fungi</taxon>
        <taxon>Dikarya</taxon>
        <taxon>Ascomycota</taxon>
        <taxon>Pezizomycotina</taxon>
        <taxon>Sordariomycetes</taxon>
        <taxon>Hypocreomycetidae</taxon>
        <taxon>Hypocreales</taxon>
        <taxon>Ophiocordycipitaceae</taxon>
        <taxon>Purpureocillium</taxon>
    </lineage>
</organism>
<feature type="region of interest" description="Disordered" evidence="1">
    <location>
        <begin position="87"/>
        <end position="106"/>
    </location>
</feature>
<evidence type="ECO:0000313" key="4">
    <source>
        <dbReference type="Proteomes" id="UP001287286"/>
    </source>
</evidence>
<feature type="transmembrane region" description="Helical" evidence="2">
    <location>
        <begin position="186"/>
        <end position="207"/>
    </location>
</feature>
<accession>A0ABR0BSG2</accession>
<keyword evidence="2" id="KW-0812">Transmembrane</keyword>
<dbReference type="EMBL" id="JAWRVI010000036">
    <property type="protein sequence ID" value="KAK4086965.1"/>
    <property type="molecule type" value="Genomic_DNA"/>
</dbReference>
<name>A0ABR0BSG2_PURLI</name>
<feature type="transmembrane region" description="Helical" evidence="2">
    <location>
        <begin position="159"/>
        <end position="179"/>
    </location>
</feature>
<dbReference type="Proteomes" id="UP001287286">
    <property type="component" value="Unassembled WGS sequence"/>
</dbReference>